<dbReference type="PROSITE" id="PS00092">
    <property type="entry name" value="N6_MTASE"/>
    <property type="match status" value="1"/>
</dbReference>
<name>A0ABP7UWI6_9BACT</name>
<dbReference type="InterPro" id="IPR046820">
    <property type="entry name" value="MmeI_TRD"/>
</dbReference>
<dbReference type="PANTHER" id="PTHR33841">
    <property type="entry name" value="DNA METHYLTRANSFERASE YEEA-RELATED"/>
    <property type="match status" value="1"/>
</dbReference>
<comment type="caution">
    <text evidence="10">The sequence shown here is derived from an EMBL/GenBank/DDBJ whole genome shotgun (WGS) entry which is preliminary data.</text>
</comment>
<feature type="domain" description="MmeI-like DNA-methyltransferase" evidence="9">
    <location>
        <begin position="404"/>
        <end position="693"/>
    </location>
</feature>
<dbReference type="Gene3D" id="3.40.50.150">
    <property type="entry name" value="Vaccinia Virus protein VP39"/>
    <property type="match status" value="1"/>
</dbReference>
<proteinExistence type="predicted"/>
<evidence type="ECO:0000256" key="4">
    <source>
        <dbReference type="ARBA" id="ARBA00047942"/>
    </source>
</evidence>
<evidence type="ECO:0000256" key="3">
    <source>
        <dbReference type="ARBA" id="ARBA00022679"/>
    </source>
</evidence>
<dbReference type="Pfam" id="PF20464">
    <property type="entry name" value="MmeI_N"/>
    <property type="match status" value="1"/>
</dbReference>
<evidence type="ECO:0000313" key="10">
    <source>
        <dbReference type="EMBL" id="GAA4054279.1"/>
    </source>
</evidence>
<evidence type="ECO:0000259" key="7">
    <source>
        <dbReference type="Pfam" id="PF20465"/>
    </source>
</evidence>
<reference evidence="11" key="1">
    <citation type="journal article" date="2019" name="Int. J. Syst. Evol. Microbiol.">
        <title>The Global Catalogue of Microorganisms (GCM) 10K type strain sequencing project: providing services to taxonomists for standard genome sequencing and annotation.</title>
        <authorList>
            <consortium name="The Broad Institute Genomics Platform"/>
            <consortium name="The Broad Institute Genome Sequencing Center for Infectious Disease"/>
            <person name="Wu L."/>
            <person name="Ma J."/>
        </authorList>
    </citation>
    <scope>NUCLEOTIDE SEQUENCE [LARGE SCALE GENOMIC DNA]</scope>
    <source>
        <strain evidence="11">JCM 17225</strain>
    </source>
</reference>
<dbReference type="InterPro" id="IPR046816">
    <property type="entry name" value="MmeI_Mtase"/>
</dbReference>
<sequence length="1160" mass="127151">MLYTDFETRWLKSGGAERANYGLFLTDLCDLLGVARPDATSDDPAQDAYVLERAVTFSNGGPGGKGSTGRIDLYKRGCFVLETKQGTDTPDQQAKAAKTELGLPADKRRKGHAVRGTAKWGQMMEAARQQALGYVRALPGSEPRPPFVVVVDVGFCIDLYSNFAGVGDNYVPFPDSQTYRLRLGDLADEKVRARLTQLFTDPQQLDPSRRAAQVTRQLAGQLAALSAQLERAGHASDVVAQFLMRCLFTMFAEDVALIPNHSFSGLLASYAATAELRGLLPDALQSLWHTMDKGGFAPDLRAKLRRFNGQLFHDASALPLNADQLTLLREAAKADWAEVEPAIFGTLLERALDPKERHSLGAHYTPRRYVERLVVPAVVAPLRREWAAAQAASARRLEENKPREAREELVTFLRRLTSVRVLDPACGSGNFLYVTLEHLKRLEGEVLTAINSYGQTGLLDLGGGTTVSPRQLLGLELNPRAAAIADVVLKIGYLQWHLRTNGITQLAEPLLDEYRNIRQQDAALRHDAPTPRLDAHGQPVTRWDGTTRPHPTTGQPVPDETARMPVFDYPNPRPAEWPEADFIVGNPPFVGPARMRDALGDGYTEALRRAYKGKVPDSADLVMYWWYNAAAAVQRGPAERFGFITTNSLKQTFNRRVMQPFLEGDPALLTLTFAIPDHPWVDAAQGAAVRIAMTVAERTTAGSAGQLLVLKTEAVAEGEEAAEVTFEEQQGQIMPDLSIGADVDSTTSLKANAGLSNRGVQLYGAGFILEEEEAKQMMASDNDKTRATIRAYVNGRDLAANGRGVLVIDFFGFTESEALQQNPIAFQRILERVKPERDQSREPQVKKKWWLHGRTRDDMRVSTAALSRFIITLRVSKHNFFVFLDSNTLPDDRIVIVASDDAYHLGVLSSKIHTVWSLATGSRLGVGNDPIYNNSRCFDPFPFPAATEAQQAEIRKLAEQLDGHRKRQQAQHPTLTLTDLYNVVEKLRAGLPLTAKEQVTHENGLAAVVLELHKQLDAAVAAAYGWAPALPDAELLTRLVQLNQQRAAEEAAGTVRYLRPAYQAPAGAGSEQLSMRQGLTTEVAGSEATAVRREWPAGLAQQMRAVREVVEGSAGGALTAAGVAGCFAGKVRAAQVQPLLESLAELALVRHVPEMDAYAM</sequence>
<feature type="domain" description="MmeI-like target recognition" evidence="8">
    <location>
        <begin position="764"/>
        <end position="945"/>
    </location>
</feature>
<dbReference type="PANTHER" id="PTHR33841:SF1">
    <property type="entry name" value="DNA METHYLTRANSFERASE A"/>
    <property type="match status" value="1"/>
</dbReference>
<organism evidence="10 11">
    <name type="scientific">Hymenobacter glaciei</name>
    <dbReference type="NCBI Taxonomy" id="877209"/>
    <lineage>
        <taxon>Bacteria</taxon>
        <taxon>Pseudomonadati</taxon>
        <taxon>Bacteroidota</taxon>
        <taxon>Cytophagia</taxon>
        <taxon>Cytophagales</taxon>
        <taxon>Hymenobacteraceae</taxon>
        <taxon>Hymenobacter</taxon>
    </lineage>
</organism>
<gene>
    <name evidence="10" type="ORF">GCM10022409_46660</name>
</gene>
<feature type="domain" description="MmeI-like helicase spacer" evidence="7">
    <location>
        <begin position="239"/>
        <end position="312"/>
    </location>
</feature>
<evidence type="ECO:0000259" key="8">
    <source>
        <dbReference type="Pfam" id="PF20466"/>
    </source>
</evidence>
<evidence type="ECO:0000259" key="9">
    <source>
        <dbReference type="Pfam" id="PF20473"/>
    </source>
</evidence>
<dbReference type="InterPro" id="IPR050953">
    <property type="entry name" value="N4_N6_ade-DNA_methylase"/>
</dbReference>
<dbReference type="Pfam" id="PF20465">
    <property type="entry name" value="MmeI_hel"/>
    <property type="match status" value="1"/>
</dbReference>
<feature type="region of interest" description="Disordered" evidence="5">
    <location>
        <begin position="528"/>
        <end position="563"/>
    </location>
</feature>
<dbReference type="PRINTS" id="PR00507">
    <property type="entry name" value="N12N6MTFRASE"/>
</dbReference>
<dbReference type="InterPro" id="IPR029063">
    <property type="entry name" value="SAM-dependent_MTases_sf"/>
</dbReference>
<evidence type="ECO:0000313" key="11">
    <source>
        <dbReference type="Proteomes" id="UP001501469"/>
    </source>
</evidence>
<protein>
    <recommendedName>
        <fullName evidence="1">site-specific DNA-methyltransferase (adenine-specific)</fullName>
        <ecNumber evidence="1">2.1.1.72</ecNumber>
    </recommendedName>
</protein>
<evidence type="ECO:0000256" key="2">
    <source>
        <dbReference type="ARBA" id="ARBA00022603"/>
    </source>
</evidence>
<feature type="domain" description="MmeI-like N-terminal" evidence="6">
    <location>
        <begin position="4"/>
        <end position="231"/>
    </location>
</feature>
<dbReference type="InterPro" id="IPR046817">
    <property type="entry name" value="MmeI_N"/>
</dbReference>
<dbReference type="Proteomes" id="UP001501469">
    <property type="component" value="Unassembled WGS sequence"/>
</dbReference>
<evidence type="ECO:0000256" key="5">
    <source>
        <dbReference type="SAM" id="MobiDB-lite"/>
    </source>
</evidence>
<keyword evidence="3" id="KW-0808">Transferase</keyword>
<keyword evidence="11" id="KW-1185">Reference proteome</keyword>
<accession>A0ABP7UWI6</accession>
<dbReference type="RefSeq" id="WP_345059468.1">
    <property type="nucleotide sequence ID" value="NZ_BAABDK010000035.1"/>
</dbReference>
<dbReference type="InterPro" id="IPR002052">
    <property type="entry name" value="DNA_methylase_N6_adenine_CS"/>
</dbReference>
<dbReference type="EC" id="2.1.1.72" evidence="1"/>
<evidence type="ECO:0000259" key="6">
    <source>
        <dbReference type="Pfam" id="PF20464"/>
    </source>
</evidence>
<comment type="catalytic activity">
    <reaction evidence="4">
        <text>a 2'-deoxyadenosine in DNA + S-adenosyl-L-methionine = an N(6)-methyl-2'-deoxyadenosine in DNA + S-adenosyl-L-homocysteine + H(+)</text>
        <dbReference type="Rhea" id="RHEA:15197"/>
        <dbReference type="Rhea" id="RHEA-COMP:12418"/>
        <dbReference type="Rhea" id="RHEA-COMP:12419"/>
        <dbReference type="ChEBI" id="CHEBI:15378"/>
        <dbReference type="ChEBI" id="CHEBI:57856"/>
        <dbReference type="ChEBI" id="CHEBI:59789"/>
        <dbReference type="ChEBI" id="CHEBI:90615"/>
        <dbReference type="ChEBI" id="CHEBI:90616"/>
        <dbReference type="EC" id="2.1.1.72"/>
    </reaction>
</comment>
<dbReference type="Pfam" id="PF20466">
    <property type="entry name" value="MmeI_TRD"/>
    <property type="match status" value="1"/>
</dbReference>
<dbReference type="SUPFAM" id="SSF53335">
    <property type="entry name" value="S-adenosyl-L-methionine-dependent methyltransferases"/>
    <property type="match status" value="1"/>
</dbReference>
<dbReference type="Pfam" id="PF20473">
    <property type="entry name" value="MmeI_Mtase"/>
    <property type="match status" value="1"/>
</dbReference>
<dbReference type="InterPro" id="IPR046819">
    <property type="entry name" value="MmeI_hel"/>
</dbReference>
<keyword evidence="2" id="KW-0489">Methyltransferase</keyword>
<evidence type="ECO:0000256" key="1">
    <source>
        <dbReference type="ARBA" id="ARBA00011900"/>
    </source>
</evidence>
<dbReference type="EMBL" id="BAABDK010000035">
    <property type="protein sequence ID" value="GAA4054279.1"/>
    <property type="molecule type" value="Genomic_DNA"/>
</dbReference>